<dbReference type="AlphaFoldDB" id="A0A845L7T6"/>
<organism evidence="2 3">
    <name type="scientific">Heliomicrobium undosum</name>
    <dbReference type="NCBI Taxonomy" id="121734"/>
    <lineage>
        <taxon>Bacteria</taxon>
        <taxon>Bacillati</taxon>
        <taxon>Bacillota</taxon>
        <taxon>Clostridia</taxon>
        <taxon>Eubacteriales</taxon>
        <taxon>Heliobacteriaceae</taxon>
        <taxon>Heliomicrobium</taxon>
    </lineage>
</organism>
<name>A0A845L7T6_9FIRM</name>
<dbReference type="InterPro" id="IPR000873">
    <property type="entry name" value="AMP-dep_synth/lig_dom"/>
</dbReference>
<evidence type="ECO:0000313" key="3">
    <source>
        <dbReference type="Proteomes" id="UP000463470"/>
    </source>
</evidence>
<protein>
    <submittedName>
        <fullName evidence="2">AMP-binding protein</fullName>
    </submittedName>
</protein>
<dbReference type="RefSeq" id="WP_161259383.1">
    <property type="nucleotide sequence ID" value="NZ_WXEY01000020.1"/>
</dbReference>
<reference evidence="2 3" key="1">
    <citation type="submission" date="2020-01" db="EMBL/GenBank/DDBJ databases">
        <title>Whole-genome sequence of Heliobacterium undosum DSM 13378.</title>
        <authorList>
            <person name="Kyndt J.A."/>
            <person name="Meyer T.E."/>
        </authorList>
    </citation>
    <scope>NUCLEOTIDE SEQUENCE [LARGE SCALE GENOMIC DNA]</scope>
    <source>
        <strain evidence="2 3">DSM 13378</strain>
    </source>
</reference>
<feature type="domain" description="AMP-dependent synthetase/ligase" evidence="1">
    <location>
        <begin position="73"/>
        <end position="230"/>
    </location>
</feature>
<evidence type="ECO:0000313" key="2">
    <source>
        <dbReference type="EMBL" id="MZP30864.1"/>
    </source>
</evidence>
<dbReference type="PANTHER" id="PTHR43845">
    <property type="entry name" value="BLR5969 PROTEIN"/>
    <property type="match status" value="1"/>
</dbReference>
<sequence length="418" mass="46270">MTPEERLKALNTAFSRYRQAPFFKDRLPEKPLASLEELKSIPFMTKEDLIRHSPFGMLCVPQAEVLQYHESFGTTGTPASTWFHQGDLRDNADQVNACGIDFQPDDTVLIRFPYAISMIAHAVHRAAQDRGAGVIAASSRSTVSPFPRVIDLMRKLQVTVLAGLPLQALLLAETAELLGIRPDRDFPHLRALLLGGEPIPPGKRRLLEDIWGVPVFALYGMTEIGTAGAACRYGTLHPLEDYFIFEVWQEDLARETPPGETGVLVVTTITDKATPVVRYVTQDRIRLIPAQCPCGHSATLEIRGRNAHTVTLGERILDLWDLDGLVDRLPCRRFWVAGVEPTGLRFVVEAEPPVDGLPPGLIDALERECGFPVTVDLVPRGALYDRQELLSVGIVGKPRYIYSAKEMSAGAYLRSAKV</sequence>
<accession>A0A845L7T6</accession>
<evidence type="ECO:0000259" key="1">
    <source>
        <dbReference type="Pfam" id="PF00501"/>
    </source>
</evidence>
<gene>
    <name evidence="2" type="ORF">GTO91_14185</name>
</gene>
<dbReference type="Gene3D" id="3.40.50.12780">
    <property type="entry name" value="N-terminal domain of ligase-like"/>
    <property type="match status" value="1"/>
</dbReference>
<dbReference type="EMBL" id="WXEY01000020">
    <property type="protein sequence ID" value="MZP30864.1"/>
    <property type="molecule type" value="Genomic_DNA"/>
</dbReference>
<dbReference type="PANTHER" id="PTHR43845:SF1">
    <property type="entry name" value="BLR5969 PROTEIN"/>
    <property type="match status" value="1"/>
</dbReference>
<dbReference type="Proteomes" id="UP000463470">
    <property type="component" value="Unassembled WGS sequence"/>
</dbReference>
<dbReference type="InterPro" id="IPR042099">
    <property type="entry name" value="ANL_N_sf"/>
</dbReference>
<dbReference type="Pfam" id="PF00501">
    <property type="entry name" value="AMP-binding"/>
    <property type="match status" value="1"/>
</dbReference>
<keyword evidence="3" id="KW-1185">Reference proteome</keyword>
<dbReference type="OrthoDB" id="580775at2"/>
<proteinExistence type="predicted"/>
<dbReference type="SUPFAM" id="SSF56801">
    <property type="entry name" value="Acetyl-CoA synthetase-like"/>
    <property type="match status" value="1"/>
</dbReference>
<comment type="caution">
    <text evidence="2">The sequence shown here is derived from an EMBL/GenBank/DDBJ whole genome shotgun (WGS) entry which is preliminary data.</text>
</comment>